<evidence type="ECO:0000313" key="2">
    <source>
        <dbReference type="Proteomes" id="UP000308196"/>
    </source>
</evidence>
<accession>A0A4V6KS34</accession>
<reference evidence="1 2" key="1">
    <citation type="submission" date="2019-05" db="EMBL/GenBank/DDBJ databases">
        <authorList>
            <consortium name="Pathogen Informatics"/>
        </authorList>
    </citation>
    <scope>NUCLEOTIDE SEQUENCE [LARGE SCALE GENOMIC DNA]</scope>
    <source>
        <strain evidence="1 2">NCTC11429</strain>
    </source>
</reference>
<sequence>MLSYNLNILRRLNGEPIGMPKIKKLEVGNSELYLTNY</sequence>
<gene>
    <name evidence="1" type="ORF">NCTC11429_02177</name>
</gene>
<dbReference type="AlphaFoldDB" id="A0A4V6KS34"/>
<name>A0A4V6KS34_9SPHI</name>
<dbReference type="Proteomes" id="UP000308196">
    <property type="component" value="Chromosome"/>
</dbReference>
<protein>
    <submittedName>
        <fullName evidence="1">Uncharacterized protein</fullName>
    </submittedName>
</protein>
<proteinExistence type="predicted"/>
<dbReference type="KEGG" id="stha:NCTC11429_02177"/>
<dbReference type="STRING" id="1123265.GCA_000686625_01044"/>
<dbReference type="EMBL" id="LR590484">
    <property type="protein sequence ID" value="VTR39438.1"/>
    <property type="molecule type" value="Genomic_DNA"/>
</dbReference>
<organism evidence="1 2">
    <name type="scientific">Sphingobacterium thalpophilum</name>
    <dbReference type="NCBI Taxonomy" id="259"/>
    <lineage>
        <taxon>Bacteria</taxon>
        <taxon>Pseudomonadati</taxon>
        <taxon>Bacteroidota</taxon>
        <taxon>Sphingobacteriia</taxon>
        <taxon>Sphingobacteriales</taxon>
        <taxon>Sphingobacteriaceae</taxon>
        <taxon>Sphingobacterium</taxon>
    </lineage>
</organism>
<evidence type="ECO:0000313" key="1">
    <source>
        <dbReference type="EMBL" id="VTR39438.1"/>
    </source>
</evidence>